<keyword evidence="4" id="KW-0378">Hydrolase</keyword>
<evidence type="ECO:0000256" key="2">
    <source>
        <dbReference type="ARBA" id="ARBA00022670"/>
    </source>
</evidence>
<keyword evidence="2" id="KW-0645">Protease</keyword>
<evidence type="ECO:0000256" key="3">
    <source>
        <dbReference type="ARBA" id="ARBA00022750"/>
    </source>
</evidence>
<dbReference type="SUPFAM" id="SSF50630">
    <property type="entry name" value="Acid proteases"/>
    <property type="match status" value="1"/>
</dbReference>
<evidence type="ECO:0000256" key="5">
    <source>
        <dbReference type="ARBA" id="ARBA00023180"/>
    </source>
</evidence>
<feature type="region of interest" description="Disordered" evidence="6">
    <location>
        <begin position="16"/>
        <end position="46"/>
    </location>
</feature>
<proteinExistence type="inferred from homology"/>
<dbReference type="Pfam" id="PF14541">
    <property type="entry name" value="TAXi_C"/>
    <property type="match status" value="1"/>
</dbReference>
<keyword evidence="7" id="KW-0472">Membrane</keyword>
<dbReference type="PANTHER" id="PTHR13683">
    <property type="entry name" value="ASPARTYL PROTEASES"/>
    <property type="match status" value="1"/>
</dbReference>
<dbReference type="Pfam" id="PF23180">
    <property type="entry name" value="ALE2_N"/>
    <property type="match status" value="1"/>
</dbReference>
<name>A0AAX6GWB8_IRIPA</name>
<evidence type="ECO:0000313" key="10">
    <source>
        <dbReference type="Proteomes" id="UP001140949"/>
    </source>
</evidence>
<sequence>MTTSSPTGIILLGSISALRPRNSRSSSTPAAQSPTSPAPPAKNAGIIKQSPRFQPDLSGTYEPLKCNIDCSCDVESKQCVYERQYAEMSSSSGVLGEDIVSFGKESMLKPQRAVFGCETAETGDLFTQRADGIIGLGRGRLSIMDQLVGKGVISDSFSLCYGGMDVGGGAMVLGGISPPADMVYSRSDANRSPYYNIELKQIHVAGKPLRVEPVIFDKKHGTILDSGTTYAYLPEEAFLPFKDAITKNLRSLKQIDGPDPNYKDICFSGAGSDAHELSKAFPKVDMVFGNGQKLTLSPENYLFRHSKVPGAYCLGVFKNGKDPTTLLGGILVRNTLVTYDRQNERIGFWKTNCSELWSRLHIAAPPPKVPSASPNKNSTVGVSPASSPSGDHLFPGQIQVGLITFDLSLNVTYSELAPHMEELAELIAHDLEVDTHQVRLLNFSSEGNSTQIEWAVLPAGSADSISNTSAMGIIARLTEHRVRLPEKFGNYQLLEWNVEPPSRRSWWQQHLWAVVVGILTVAIMSLLGLLLLHIWRRIFSGPAAAYMPVDAAVPEQELQPMSTTAV</sequence>
<evidence type="ECO:0000256" key="4">
    <source>
        <dbReference type="ARBA" id="ARBA00022801"/>
    </source>
</evidence>
<dbReference type="EMBL" id="JANAVB010015599">
    <property type="protein sequence ID" value="KAJ6833029.1"/>
    <property type="molecule type" value="Genomic_DNA"/>
</dbReference>
<dbReference type="InterPro" id="IPR057597">
    <property type="entry name" value="ALE2_N"/>
</dbReference>
<dbReference type="Pfam" id="PF14543">
    <property type="entry name" value="TAXi_N"/>
    <property type="match status" value="1"/>
</dbReference>
<feature type="compositionally biased region" description="Low complexity" evidence="6">
    <location>
        <begin position="25"/>
        <end position="35"/>
    </location>
</feature>
<dbReference type="InterPro" id="IPR032861">
    <property type="entry name" value="TAXi_N"/>
</dbReference>
<dbReference type="Gene3D" id="2.40.70.10">
    <property type="entry name" value="Acid Proteases"/>
    <property type="match status" value="2"/>
</dbReference>
<protein>
    <submittedName>
        <fullName evidence="9">Aspartic proteinase CDR1-like</fullName>
    </submittedName>
</protein>
<dbReference type="GO" id="GO:0004190">
    <property type="term" value="F:aspartic-type endopeptidase activity"/>
    <property type="evidence" value="ECO:0007669"/>
    <property type="project" value="UniProtKB-KW"/>
</dbReference>
<feature type="region of interest" description="Disordered" evidence="6">
    <location>
        <begin position="367"/>
        <end position="386"/>
    </location>
</feature>
<dbReference type="PANTHER" id="PTHR13683:SF817">
    <property type="entry name" value="OS07G0592200 PROTEIN"/>
    <property type="match status" value="1"/>
</dbReference>
<keyword evidence="5" id="KW-0325">Glycoprotein</keyword>
<evidence type="ECO:0000256" key="1">
    <source>
        <dbReference type="ARBA" id="ARBA00007447"/>
    </source>
</evidence>
<keyword evidence="3" id="KW-0064">Aspartyl protease</keyword>
<keyword evidence="7" id="KW-0812">Transmembrane</keyword>
<dbReference type="InterPro" id="IPR032799">
    <property type="entry name" value="TAXi_C"/>
</dbReference>
<dbReference type="FunFam" id="2.40.70.10:FF:000030">
    <property type="entry name" value="Eukaryotic aspartyl protease family protein"/>
    <property type="match status" value="1"/>
</dbReference>
<comment type="caution">
    <text evidence="9">The sequence shown here is derived from an EMBL/GenBank/DDBJ whole genome shotgun (WGS) entry which is preliminary data.</text>
</comment>
<dbReference type="InterPro" id="IPR001461">
    <property type="entry name" value="Aspartic_peptidase_A1"/>
</dbReference>
<evidence type="ECO:0000256" key="7">
    <source>
        <dbReference type="SAM" id="Phobius"/>
    </source>
</evidence>
<dbReference type="InterPro" id="IPR033121">
    <property type="entry name" value="PEPTIDASE_A1"/>
</dbReference>
<comment type="similarity">
    <text evidence="1">Belongs to the peptidase A1 family.</text>
</comment>
<dbReference type="AlphaFoldDB" id="A0AAX6GWB8"/>
<feature type="transmembrane region" description="Helical" evidence="7">
    <location>
        <begin position="511"/>
        <end position="532"/>
    </location>
</feature>
<dbReference type="InterPro" id="IPR034161">
    <property type="entry name" value="Pepsin-like_plant"/>
</dbReference>
<dbReference type="CDD" id="cd05476">
    <property type="entry name" value="pepsin_A_like_plant"/>
    <property type="match status" value="1"/>
</dbReference>
<dbReference type="InterPro" id="IPR021109">
    <property type="entry name" value="Peptidase_aspartic_dom_sf"/>
</dbReference>
<gene>
    <name evidence="9" type="ORF">M6B38_342875</name>
</gene>
<dbReference type="Proteomes" id="UP001140949">
    <property type="component" value="Unassembled WGS sequence"/>
</dbReference>
<reference evidence="9" key="2">
    <citation type="submission" date="2023-04" db="EMBL/GenBank/DDBJ databases">
        <authorList>
            <person name="Bruccoleri R.E."/>
            <person name="Oakeley E.J."/>
            <person name="Faust A.-M."/>
            <person name="Dessus-Babus S."/>
            <person name="Altorfer M."/>
            <person name="Burckhardt D."/>
            <person name="Oertli M."/>
            <person name="Naumann U."/>
            <person name="Petersen F."/>
            <person name="Wong J."/>
        </authorList>
    </citation>
    <scope>NUCLEOTIDE SEQUENCE</scope>
    <source>
        <strain evidence="9">GSM-AAB239-AS_SAM_17_03QT</strain>
        <tissue evidence="9">Leaf</tissue>
    </source>
</reference>
<feature type="domain" description="Peptidase A1" evidence="8">
    <location>
        <begin position="1"/>
        <end position="349"/>
    </location>
</feature>
<dbReference type="PROSITE" id="PS51767">
    <property type="entry name" value="PEPTIDASE_A1"/>
    <property type="match status" value="1"/>
</dbReference>
<reference evidence="9" key="1">
    <citation type="journal article" date="2023" name="GigaByte">
        <title>Genome assembly of the bearded iris, Iris pallida Lam.</title>
        <authorList>
            <person name="Bruccoleri R.E."/>
            <person name="Oakeley E.J."/>
            <person name="Faust A.M.E."/>
            <person name="Altorfer M."/>
            <person name="Dessus-Babus S."/>
            <person name="Burckhardt D."/>
            <person name="Oertli M."/>
            <person name="Naumann U."/>
            <person name="Petersen F."/>
            <person name="Wong J."/>
        </authorList>
    </citation>
    <scope>NUCLEOTIDE SEQUENCE</scope>
    <source>
        <strain evidence="9">GSM-AAB239-AS_SAM_17_03QT</strain>
    </source>
</reference>
<evidence type="ECO:0000259" key="8">
    <source>
        <dbReference type="PROSITE" id="PS51767"/>
    </source>
</evidence>
<organism evidence="9 10">
    <name type="scientific">Iris pallida</name>
    <name type="common">Sweet iris</name>
    <dbReference type="NCBI Taxonomy" id="29817"/>
    <lineage>
        <taxon>Eukaryota</taxon>
        <taxon>Viridiplantae</taxon>
        <taxon>Streptophyta</taxon>
        <taxon>Embryophyta</taxon>
        <taxon>Tracheophyta</taxon>
        <taxon>Spermatophyta</taxon>
        <taxon>Magnoliopsida</taxon>
        <taxon>Liliopsida</taxon>
        <taxon>Asparagales</taxon>
        <taxon>Iridaceae</taxon>
        <taxon>Iridoideae</taxon>
        <taxon>Irideae</taxon>
        <taxon>Iris</taxon>
    </lineage>
</organism>
<dbReference type="GO" id="GO:0006508">
    <property type="term" value="P:proteolysis"/>
    <property type="evidence" value="ECO:0007669"/>
    <property type="project" value="UniProtKB-KW"/>
</dbReference>
<accession>A0AAX6GWB8</accession>
<evidence type="ECO:0000313" key="9">
    <source>
        <dbReference type="EMBL" id="KAJ6833029.1"/>
    </source>
</evidence>
<keyword evidence="7" id="KW-1133">Transmembrane helix</keyword>
<keyword evidence="10" id="KW-1185">Reference proteome</keyword>
<evidence type="ECO:0000256" key="6">
    <source>
        <dbReference type="SAM" id="MobiDB-lite"/>
    </source>
</evidence>